<organism evidence="7 8">
    <name type="scientific">Opisthorchis viverrini</name>
    <name type="common">Southeast Asian liver fluke</name>
    <dbReference type="NCBI Taxonomy" id="6198"/>
    <lineage>
        <taxon>Eukaryota</taxon>
        <taxon>Metazoa</taxon>
        <taxon>Spiralia</taxon>
        <taxon>Lophotrochozoa</taxon>
        <taxon>Platyhelminthes</taxon>
        <taxon>Trematoda</taxon>
        <taxon>Digenea</taxon>
        <taxon>Opisthorchiida</taxon>
        <taxon>Opisthorchiata</taxon>
        <taxon>Opisthorchiidae</taxon>
        <taxon>Opisthorchis</taxon>
    </lineage>
</organism>
<feature type="region of interest" description="Disordered" evidence="6">
    <location>
        <begin position="152"/>
        <end position="176"/>
    </location>
</feature>
<evidence type="ECO:0000256" key="2">
    <source>
        <dbReference type="ARBA" id="ARBA00005635"/>
    </source>
</evidence>
<comment type="subcellular location">
    <subcellularLocation>
        <location evidence="1">Nucleus</location>
    </subcellularLocation>
</comment>
<dbReference type="GO" id="GO:0070847">
    <property type="term" value="C:core mediator complex"/>
    <property type="evidence" value="ECO:0007669"/>
    <property type="project" value="TreeGrafter"/>
</dbReference>
<evidence type="ECO:0008006" key="9">
    <source>
        <dbReference type="Google" id="ProtNLM"/>
    </source>
</evidence>
<reference evidence="7 8" key="1">
    <citation type="submission" date="2015-03" db="EMBL/GenBank/DDBJ databases">
        <title>Draft genome of the nematode, Opisthorchis viverrini.</title>
        <authorList>
            <person name="Mitreva M."/>
        </authorList>
    </citation>
    <scope>NUCLEOTIDE SEQUENCE [LARGE SCALE GENOMIC DNA]</scope>
    <source>
        <strain evidence="7">Khon Kaen</strain>
    </source>
</reference>
<keyword evidence="3" id="KW-0805">Transcription regulation</keyword>
<keyword evidence="4" id="KW-0804">Transcription</keyword>
<feature type="compositionally biased region" description="Low complexity" evidence="6">
    <location>
        <begin position="387"/>
        <end position="399"/>
    </location>
</feature>
<dbReference type="PANTHER" id="PTHR13114:SF7">
    <property type="entry name" value="MEDIATOR OF RNA POLYMERASE II TRANSCRIPTION SUBUNIT 17"/>
    <property type="match status" value="1"/>
</dbReference>
<evidence type="ECO:0000256" key="6">
    <source>
        <dbReference type="SAM" id="MobiDB-lite"/>
    </source>
</evidence>
<feature type="non-terminal residue" evidence="7">
    <location>
        <position position="988"/>
    </location>
</feature>
<feature type="compositionally biased region" description="Low complexity" evidence="6">
    <location>
        <begin position="160"/>
        <end position="169"/>
    </location>
</feature>
<evidence type="ECO:0000256" key="4">
    <source>
        <dbReference type="ARBA" id="ARBA00023163"/>
    </source>
</evidence>
<dbReference type="Proteomes" id="UP000243686">
    <property type="component" value="Unassembled WGS sequence"/>
</dbReference>
<protein>
    <recommendedName>
        <fullName evidence="9">Mediator complex subunit 17</fullName>
    </recommendedName>
</protein>
<evidence type="ECO:0000256" key="5">
    <source>
        <dbReference type="ARBA" id="ARBA00023242"/>
    </source>
</evidence>
<dbReference type="GO" id="GO:0003712">
    <property type="term" value="F:transcription coregulator activity"/>
    <property type="evidence" value="ECO:0007669"/>
    <property type="project" value="InterPro"/>
</dbReference>
<gene>
    <name evidence="7" type="ORF">X801_02766</name>
</gene>
<dbReference type="GO" id="GO:0006357">
    <property type="term" value="P:regulation of transcription by RNA polymerase II"/>
    <property type="evidence" value="ECO:0007669"/>
    <property type="project" value="InterPro"/>
</dbReference>
<evidence type="ECO:0000313" key="7">
    <source>
        <dbReference type="EMBL" id="OON21335.1"/>
    </source>
</evidence>
<dbReference type="AlphaFoldDB" id="A0A1S8X3P7"/>
<dbReference type="EMBL" id="KV892173">
    <property type="protein sequence ID" value="OON21335.1"/>
    <property type="molecule type" value="Genomic_DNA"/>
</dbReference>
<accession>A0A1S8X3P7</accession>
<dbReference type="PANTHER" id="PTHR13114">
    <property type="entry name" value="MEDIATOR OF RNA POLYMERASE II TRANSCRIPTION SUBUNIT 17"/>
    <property type="match status" value="1"/>
</dbReference>
<proteinExistence type="inferred from homology"/>
<evidence type="ECO:0000256" key="3">
    <source>
        <dbReference type="ARBA" id="ARBA00023015"/>
    </source>
</evidence>
<keyword evidence="8" id="KW-1185">Reference proteome</keyword>
<feature type="region of interest" description="Disordered" evidence="6">
    <location>
        <begin position="373"/>
        <end position="401"/>
    </location>
</feature>
<comment type="similarity">
    <text evidence="2">Belongs to the Mediator complex subunit 17 family.</text>
</comment>
<dbReference type="InterPro" id="IPR019313">
    <property type="entry name" value="Mediator_Med17"/>
</dbReference>
<sequence>MLGPYPQQPIPIEALPEYDVQEILLDGRELLEKPPTPAEHFQKIVNRIDFTKSYDGSCRSDVTESSGKSAARGSLKMWNVVRETSRMALTEINALVDILAVLKEEKYLSVFPVATDPPDLNPAIFLVGKKQALAAASEILLKGTERLRRRHAEVADARSRTTSSANNSSDRSKTASTLESFHKTLMQLRQEWRLKLHQNTIIGDVSLRAIGSRFRESGNFEVRESDMVALQKSNNSGTNDMEVSGSVEVVFSRSVEALLNNTVGSGLLTVEIHETGTDSGPVHLWDCVFNANSGTSSELTTRSSSAEKLSQRERLLRTQRLLACREILHTLSFEAFSSKSRLCDSSCFATQDRVIANLLPGVQLTISLETRPPPSDSLEIELEESKPLLTTKPTSSSKSDGNNRVHVALTLSLQLNRLLAAQHRVVWPNLASLPTSACGAVQIPARNRAAGAHALHASHFNPSGSDVSAFSIAVASVAGFAGPATAAWSTHNIVHRSTTGPGDRSDPTVMATQRLPSASITQDRLALFTEWGTLQTCSGMSSSAIQQSTVGPAGSQIPYDDSVYGTSKVASVEHLLHRKKADDGAIQSVLGSTSSLLDRIVAISRHYFLRNRVFDLLVDFVQNSPIRVIVHWDGLNTALVTSARICFYAVNYDAYRSWIGLTVTHTGMCLFYPDPPRSCYVGMDFSRLRMLLRHQVVYTQLYFLDVLITKILGWTRLGNNPFSGIADLEDVGDAPVVVKLFASPSGRTFVCLWASGSTALRLFVSDRAPASLDHLGSIQSRASARTDSCRLASQGFREVHLRSVRGGIHDVARIEAVMTSLPVIYPSFFGNTVNRTLRFIDDGTTVYWLIFSYTFTEYAAAPSVIVVFKESPAVHPLLFWLVAGGKLEKSNKGLHSSVQLTHTVLSFPNWSVSVVKTFLWQPTLPHQQSNPVPSKLKAFGIRVLVARKTDRRNSQLKYIAVNGLIVGTFTYCFRLALGVVQYQFSTDI</sequence>
<evidence type="ECO:0000256" key="1">
    <source>
        <dbReference type="ARBA" id="ARBA00004123"/>
    </source>
</evidence>
<name>A0A1S8X3P7_OPIVI</name>
<dbReference type="GO" id="GO:0016592">
    <property type="term" value="C:mediator complex"/>
    <property type="evidence" value="ECO:0007669"/>
    <property type="project" value="InterPro"/>
</dbReference>
<evidence type="ECO:0000313" key="8">
    <source>
        <dbReference type="Proteomes" id="UP000243686"/>
    </source>
</evidence>
<keyword evidence="5" id="KW-0539">Nucleus</keyword>